<keyword evidence="2" id="KW-1185">Reference proteome</keyword>
<dbReference type="Proteomes" id="UP000184608">
    <property type="component" value="Unassembled WGS sequence"/>
</dbReference>
<proteinExistence type="predicted"/>
<name>A0A1M6E6S1_9VIBR</name>
<dbReference type="AlphaFoldDB" id="A0A1M6E6S1"/>
<protein>
    <submittedName>
        <fullName evidence="1">Uncharacterized protein</fullName>
    </submittedName>
</protein>
<reference evidence="1 2" key="1">
    <citation type="submission" date="2016-11" db="EMBL/GenBank/DDBJ databases">
        <authorList>
            <person name="Jaros S."/>
            <person name="Januszkiewicz K."/>
            <person name="Wedrychowicz H."/>
        </authorList>
    </citation>
    <scope>NUCLEOTIDE SEQUENCE [LARGE SCALE GENOMIC DNA]</scope>
    <source>
        <strain evidence="1 2">CECT 7868</strain>
    </source>
</reference>
<evidence type="ECO:0000313" key="1">
    <source>
        <dbReference type="EMBL" id="SHI81197.1"/>
    </source>
</evidence>
<accession>A0A1M6E6S1</accession>
<gene>
    <name evidence="1" type="ORF">VA7868_04391</name>
</gene>
<evidence type="ECO:0000313" key="2">
    <source>
        <dbReference type="Proteomes" id="UP000184608"/>
    </source>
</evidence>
<dbReference type="EMBL" id="FQXZ01000047">
    <property type="protein sequence ID" value="SHI81197.1"/>
    <property type="molecule type" value="Genomic_DNA"/>
</dbReference>
<organism evidence="1 2">
    <name type="scientific">Vibrio aerogenes CECT 7868</name>
    <dbReference type="NCBI Taxonomy" id="1216006"/>
    <lineage>
        <taxon>Bacteria</taxon>
        <taxon>Pseudomonadati</taxon>
        <taxon>Pseudomonadota</taxon>
        <taxon>Gammaproteobacteria</taxon>
        <taxon>Vibrionales</taxon>
        <taxon>Vibrionaceae</taxon>
        <taxon>Vibrio</taxon>
    </lineage>
</organism>
<sequence length="144" mass="15827">MRSPEPAHHHVFQCVSAAHCAGQPPGPVHGSVHPYPAGRTTVIRQRSHTRRWSLLPFETSPISVSVPETAGIRAAPDLQRSSQVPEVHSGLVLRRPALTVPGRPSVLPGITDREKSVYQSFIFPFDKRCMTFSISCEENAESLI</sequence>